<evidence type="ECO:0000256" key="6">
    <source>
        <dbReference type="ARBA" id="ARBA00023136"/>
    </source>
</evidence>
<dbReference type="NCBIfam" id="TIGR01730">
    <property type="entry name" value="RND_mfp"/>
    <property type="match status" value="1"/>
</dbReference>
<evidence type="ECO:0000259" key="8">
    <source>
        <dbReference type="Pfam" id="PF25876"/>
    </source>
</evidence>
<dbReference type="GO" id="GO:1990281">
    <property type="term" value="C:efflux pump complex"/>
    <property type="evidence" value="ECO:0007669"/>
    <property type="project" value="TreeGrafter"/>
</dbReference>
<feature type="coiled-coil region" evidence="7">
    <location>
        <begin position="235"/>
        <end position="269"/>
    </location>
</feature>
<dbReference type="FunFam" id="2.40.420.20:FF:000001">
    <property type="entry name" value="Efflux RND transporter periplasmic adaptor subunit"/>
    <property type="match status" value="1"/>
</dbReference>
<keyword evidence="7" id="KW-0175">Coiled coil</keyword>
<keyword evidence="4" id="KW-1003">Cell membrane</keyword>
<evidence type="ECO:0000259" key="10">
    <source>
        <dbReference type="Pfam" id="PF25944"/>
    </source>
</evidence>
<dbReference type="GO" id="GO:0030313">
    <property type="term" value="C:cell envelope"/>
    <property type="evidence" value="ECO:0007669"/>
    <property type="project" value="UniProtKB-SubCell"/>
</dbReference>
<keyword evidence="13" id="KW-1185">Reference proteome</keyword>
<dbReference type="Pfam" id="PF25967">
    <property type="entry name" value="RND-MFP_C"/>
    <property type="match status" value="1"/>
</dbReference>
<evidence type="ECO:0000256" key="3">
    <source>
        <dbReference type="ARBA" id="ARBA00022448"/>
    </source>
</evidence>
<feature type="domain" description="Multidrug resistance protein MdtA-like beta-barrel" evidence="10">
    <location>
        <begin position="324"/>
        <end position="405"/>
    </location>
</feature>
<feature type="coiled-coil region" evidence="7">
    <location>
        <begin position="134"/>
        <end position="186"/>
    </location>
</feature>
<dbReference type="EMBL" id="JAECZC010000056">
    <property type="protein sequence ID" value="MBH8565195.1"/>
    <property type="molecule type" value="Genomic_DNA"/>
</dbReference>
<dbReference type="AlphaFoldDB" id="A0A8J7LAR2"/>
<dbReference type="PANTHER" id="PTHR30469:SF36">
    <property type="entry name" value="BLL3903 PROTEIN"/>
    <property type="match status" value="1"/>
</dbReference>
<protein>
    <submittedName>
        <fullName evidence="12">Efflux RND transporter periplasmic adaptor subunit</fullName>
    </submittedName>
</protein>
<accession>A0A8J7LAR2</accession>
<dbReference type="Gene3D" id="2.40.50.100">
    <property type="match status" value="2"/>
</dbReference>
<evidence type="ECO:0000256" key="2">
    <source>
        <dbReference type="ARBA" id="ARBA00009477"/>
    </source>
</evidence>
<gene>
    <name evidence="12" type="ORF">I8748_23930</name>
</gene>
<dbReference type="SUPFAM" id="SSF111369">
    <property type="entry name" value="HlyD-like secretion proteins"/>
    <property type="match status" value="2"/>
</dbReference>
<dbReference type="InterPro" id="IPR058625">
    <property type="entry name" value="MdtA-like_BSH"/>
</dbReference>
<comment type="caution">
    <text evidence="12">The sequence shown here is derived from an EMBL/GenBank/DDBJ whole genome shotgun (WGS) entry which is preliminary data.</text>
</comment>
<evidence type="ECO:0000259" key="11">
    <source>
        <dbReference type="Pfam" id="PF25967"/>
    </source>
</evidence>
<keyword evidence="3" id="KW-0813">Transport</keyword>
<evidence type="ECO:0000259" key="9">
    <source>
        <dbReference type="Pfam" id="PF25917"/>
    </source>
</evidence>
<organism evidence="12 13">
    <name type="scientific">Amazonocrinis nigriterrae CENA67</name>
    <dbReference type="NCBI Taxonomy" id="2794033"/>
    <lineage>
        <taxon>Bacteria</taxon>
        <taxon>Bacillati</taxon>
        <taxon>Cyanobacteriota</taxon>
        <taxon>Cyanophyceae</taxon>
        <taxon>Nostocales</taxon>
        <taxon>Nostocaceae</taxon>
        <taxon>Amazonocrinis</taxon>
        <taxon>Amazonocrinis nigriterrae</taxon>
    </lineage>
</organism>
<feature type="domain" description="Multidrug resistance protein MdtA-like alpha-helical hairpin" evidence="8">
    <location>
        <begin position="176"/>
        <end position="239"/>
    </location>
</feature>
<dbReference type="Gene3D" id="2.40.420.20">
    <property type="match status" value="1"/>
</dbReference>
<dbReference type="Pfam" id="PF25876">
    <property type="entry name" value="HH_MFP_RND"/>
    <property type="match status" value="1"/>
</dbReference>
<comment type="subcellular location">
    <subcellularLocation>
        <location evidence="1">Cell membrane</location>
    </subcellularLocation>
</comment>
<evidence type="ECO:0000256" key="1">
    <source>
        <dbReference type="ARBA" id="ARBA00004236"/>
    </source>
</evidence>
<proteinExistence type="inferred from homology"/>
<evidence type="ECO:0000256" key="4">
    <source>
        <dbReference type="ARBA" id="ARBA00022475"/>
    </source>
</evidence>
<comment type="similarity">
    <text evidence="2">Belongs to the membrane fusion protein (MFP) (TC 8.A.1) family.</text>
</comment>
<reference evidence="12 13" key="1">
    <citation type="journal article" date="2021" name="Int. J. Syst. Evol. Microbiol.">
        <title>Amazonocrinis nigriterrae gen. nov., sp. nov., Atlanticothrix silvestris gen. nov., sp. nov. and Dendronalium phyllosphericum gen. nov., sp. nov., nostocacean cyanobacteria from Brazilian environments.</title>
        <authorList>
            <person name="Alvarenga D.O."/>
            <person name="Andreote A.P.D."/>
            <person name="Branco L.H.Z."/>
            <person name="Delbaje E."/>
            <person name="Cruz R.B."/>
            <person name="Varani A.M."/>
            <person name="Fiore M.F."/>
        </authorList>
    </citation>
    <scope>NUCLEOTIDE SEQUENCE [LARGE SCALE GENOMIC DNA]</scope>
    <source>
        <strain evidence="12 13">CENA67</strain>
    </source>
</reference>
<dbReference type="PANTHER" id="PTHR30469">
    <property type="entry name" value="MULTIDRUG RESISTANCE PROTEIN MDTA"/>
    <property type="match status" value="1"/>
</dbReference>
<keyword evidence="6" id="KW-0472">Membrane</keyword>
<dbReference type="Gene3D" id="1.10.287.470">
    <property type="entry name" value="Helix hairpin bin"/>
    <property type="match status" value="3"/>
</dbReference>
<dbReference type="InterPro" id="IPR006143">
    <property type="entry name" value="RND_pump_MFP"/>
</dbReference>
<dbReference type="GO" id="GO:0015562">
    <property type="term" value="F:efflux transmembrane transporter activity"/>
    <property type="evidence" value="ECO:0007669"/>
    <property type="project" value="TreeGrafter"/>
</dbReference>
<dbReference type="InterPro" id="IPR058624">
    <property type="entry name" value="MdtA-like_HH"/>
</dbReference>
<keyword evidence="5" id="KW-0997">Cell inner membrane</keyword>
<evidence type="ECO:0000313" key="12">
    <source>
        <dbReference type="EMBL" id="MBH8565195.1"/>
    </source>
</evidence>
<evidence type="ECO:0000256" key="7">
    <source>
        <dbReference type="SAM" id="Coils"/>
    </source>
</evidence>
<dbReference type="InterPro" id="IPR058626">
    <property type="entry name" value="MdtA-like_b-barrel"/>
</dbReference>
<feature type="domain" description="Multidrug resistance protein MdtA-like C-terminal permuted SH3" evidence="11">
    <location>
        <begin position="410"/>
        <end position="468"/>
    </location>
</feature>
<name>A0A8J7LAR2_9NOST</name>
<dbReference type="InterPro" id="IPR058627">
    <property type="entry name" value="MdtA-like_C"/>
</dbReference>
<evidence type="ECO:0000313" key="13">
    <source>
        <dbReference type="Proteomes" id="UP000632766"/>
    </source>
</evidence>
<dbReference type="Pfam" id="PF25944">
    <property type="entry name" value="Beta-barrel_RND"/>
    <property type="match status" value="1"/>
</dbReference>
<dbReference type="Gene3D" id="2.40.30.170">
    <property type="match status" value="1"/>
</dbReference>
<feature type="domain" description="Multidrug resistance protein MdtA-like barrel-sandwich hybrid" evidence="9">
    <location>
        <begin position="94"/>
        <end position="319"/>
    </location>
</feature>
<dbReference type="Pfam" id="PF25917">
    <property type="entry name" value="BSH_RND"/>
    <property type="match status" value="1"/>
</dbReference>
<evidence type="ECO:0000256" key="5">
    <source>
        <dbReference type="ARBA" id="ARBA00022519"/>
    </source>
</evidence>
<dbReference type="Proteomes" id="UP000632766">
    <property type="component" value="Unassembled WGS sequence"/>
</dbReference>
<sequence>MFSLFQIINISYLSFMQTSKAFVIGAYQPLSRGKFWLIMLCLGYFCTACAASDAQSNGKDAAKKRPVPVVVASANQKTVPMLLQATGTVEAYSTVSVKSKVGGQLTGVYFRQGQNVKKGDLLFTIDSRALETSLMQAQANKAKDLAQVQQAKANLEKAKAQVQQALANVEQAKAQVNQARANVTKDVTQATNANIQAQRYASLLKQGAISKQQAEEYQTTAQAQQATVKADQGGVANAQAAVAAAQADVQNAQAAVTAAQADVQNAQAAVAADQAAIDNAKVQLSYASIYSPINGRTGSLKLNQGNLVKADADEPLITISQIHPIYVTFSIPQRLLPDLKKYSADHKLEVDALPAKDTGTPVKGELTFVDSGVNTQTGTIQLKGTFTNTEERLVPGQFVNVLLKFTEQPNAITVPSQAVQPGQKGQFVYVVKPDNKAEMRPVTVGDTVDNETVVKEGLQPGEQVVVDGQFNLTPGATVQVKPAVGTKKQS</sequence>